<dbReference type="AlphaFoldDB" id="A0A9D4EL80"/>
<name>A0A9D4EL80_DREPO</name>
<gene>
    <name evidence="1" type="ORF">DPMN_159567</name>
</gene>
<evidence type="ECO:0000313" key="1">
    <source>
        <dbReference type="EMBL" id="KAH3781666.1"/>
    </source>
</evidence>
<protein>
    <submittedName>
        <fullName evidence="1">Uncharacterized protein</fullName>
    </submittedName>
</protein>
<proteinExistence type="predicted"/>
<accession>A0A9D4EL80</accession>
<sequence length="85" mass="9210">MQRPEPDWCMAVQKTGWTRATELTQGAGSERSVVVEAQATVSSPEMDLIQRSEPVSCVAKGAQVMASAQVAESILEPRSLMNECE</sequence>
<evidence type="ECO:0000313" key="2">
    <source>
        <dbReference type="Proteomes" id="UP000828390"/>
    </source>
</evidence>
<dbReference type="Proteomes" id="UP000828390">
    <property type="component" value="Unassembled WGS sequence"/>
</dbReference>
<organism evidence="1 2">
    <name type="scientific">Dreissena polymorpha</name>
    <name type="common">Zebra mussel</name>
    <name type="synonym">Mytilus polymorpha</name>
    <dbReference type="NCBI Taxonomy" id="45954"/>
    <lineage>
        <taxon>Eukaryota</taxon>
        <taxon>Metazoa</taxon>
        <taxon>Spiralia</taxon>
        <taxon>Lophotrochozoa</taxon>
        <taxon>Mollusca</taxon>
        <taxon>Bivalvia</taxon>
        <taxon>Autobranchia</taxon>
        <taxon>Heteroconchia</taxon>
        <taxon>Euheterodonta</taxon>
        <taxon>Imparidentia</taxon>
        <taxon>Neoheterodontei</taxon>
        <taxon>Myida</taxon>
        <taxon>Dreissenoidea</taxon>
        <taxon>Dreissenidae</taxon>
        <taxon>Dreissena</taxon>
    </lineage>
</organism>
<reference evidence="1" key="1">
    <citation type="journal article" date="2019" name="bioRxiv">
        <title>The Genome of the Zebra Mussel, Dreissena polymorpha: A Resource for Invasive Species Research.</title>
        <authorList>
            <person name="McCartney M.A."/>
            <person name="Auch B."/>
            <person name="Kono T."/>
            <person name="Mallez S."/>
            <person name="Zhang Y."/>
            <person name="Obille A."/>
            <person name="Becker A."/>
            <person name="Abrahante J.E."/>
            <person name="Garbe J."/>
            <person name="Badalamenti J.P."/>
            <person name="Herman A."/>
            <person name="Mangelson H."/>
            <person name="Liachko I."/>
            <person name="Sullivan S."/>
            <person name="Sone E.D."/>
            <person name="Koren S."/>
            <person name="Silverstein K.A.T."/>
            <person name="Beckman K.B."/>
            <person name="Gohl D.M."/>
        </authorList>
    </citation>
    <scope>NUCLEOTIDE SEQUENCE</scope>
    <source>
        <strain evidence="1">Duluth1</strain>
        <tissue evidence="1">Whole animal</tissue>
    </source>
</reference>
<comment type="caution">
    <text evidence="1">The sequence shown here is derived from an EMBL/GenBank/DDBJ whole genome shotgun (WGS) entry which is preliminary data.</text>
</comment>
<dbReference type="EMBL" id="JAIWYP010000008">
    <property type="protein sequence ID" value="KAH3781666.1"/>
    <property type="molecule type" value="Genomic_DNA"/>
</dbReference>
<keyword evidence="2" id="KW-1185">Reference proteome</keyword>
<reference evidence="1" key="2">
    <citation type="submission" date="2020-11" db="EMBL/GenBank/DDBJ databases">
        <authorList>
            <person name="McCartney M.A."/>
            <person name="Auch B."/>
            <person name="Kono T."/>
            <person name="Mallez S."/>
            <person name="Becker A."/>
            <person name="Gohl D.M."/>
            <person name="Silverstein K.A.T."/>
            <person name="Koren S."/>
            <person name="Bechman K.B."/>
            <person name="Herman A."/>
            <person name="Abrahante J.E."/>
            <person name="Garbe J."/>
        </authorList>
    </citation>
    <scope>NUCLEOTIDE SEQUENCE</scope>
    <source>
        <strain evidence="1">Duluth1</strain>
        <tissue evidence="1">Whole animal</tissue>
    </source>
</reference>